<name>A0A6A0B996_9LACT</name>
<evidence type="ECO:0000313" key="3">
    <source>
        <dbReference type="EMBL" id="GFH41028.1"/>
    </source>
</evidence>
<dbReference type="Pfam" id="PF13275">
    <property type="entry name" value="S4_2"/>
    <property type="match status" value="1"/>
</dbReference>
<dbReference type="PROSITE" id="PS50889">
    <property type="entry name" value="S4"/>
    <property type="match status" value="1"/>
</dbReference>
<dbReference type="InterPro" id="IPR036986">
    <property type="entry name" value="S4_RNA-bd_sf"/>
</dbReference>
<dbReference type="AlphaFoldDB" id="A0A6A0B996"/>
<keyword evidence="1" id="KW-0694">RNA-binding</keyword>
<organism evidence="3 4">
    <name type="scientific">Pseudolactococcus insecticola</name>
    <dbReference type="NCBI Taxonomy" id="2709158"/>
    <lineage>
        <taxon>Bacteria</taxon>
        <taxon>Bacillati</taxon>
        <taxon>Bacillota</taxon>
        <taxon>Bacilli</taxon>
        <taxon>Lactobacillales</taxon>
        <taxon>Streptococcaceae</taxon>
        <taxon>Pseudolactococcus</taxon>
    </lineage>
</organism>
<proteinExistence type="predicted"/>
<dbReference type="InterPro" id="IPR014330">
    <property type="entry name" value="RNA-bd_S4-rel_YaaA"/>
</dbReference>
<evidence type="ECO:0000256" key="1">
    <source>
        <dbReference type="PROSITE-ProRule" id="PRU00182"/>
    </source>
</evidence>
<keyword evidence="4" id="KW-1185">Reference proteome</keyword>
<evidence type="ECO:0000313" key="4">
    <source>
        <dbReference type="Proteomes" id="UP000475928"/>
    </source>
</evidence>
<comment type="caution">
    <text evidence="3">The sequence shown here is derived from an EMBL/GenBank/DDBJ whole genome shotgun (WGS) entry which is preliminary data.</text>
</comment>
<sequence length="169" mass="18966">MRCCAELGITIHRTIPILYSSILSIIPKNVVKLDMNNYTIYDEFITLGKFLKEAAIIETGGAAKQFLATNDVLYNGEYENRRGKKLYAGDTVEFPGFGLKIDILAATPEEIAERESERAEEDRVKAIVKKMNADNKKADSQKKAASNNKEQYFKRTIAKKAKPKFPGAK</sequence>
<evidence type="ECO:0000256" key="2">
    <source>
        <dbReference type="SAM" id="MobiDB-lite"/>
    </source>
</evidence>
<dbReference type="Gene3D" id="3.10.290.10">
    <property type="entry name" value="RNA-binding S4 domain"/>
    <property type="match status" value="1"/>
</dbReference>
<dbReference type="SUPFAM" id="SSF55174">
    <property type="entry name" value="Alpha-L RNA-binding motif"/>
    <property type="match status" value="1"/>
</dbReference>
<feature type="compositionally biased region" description="Basic and acidic residues" evidence="2">
    <location>
        <begin position="131"/>
        <end position="142"/>
    </location>
</feature>
<accession>A0A6A0B996</accession>
<dbReference type="NCBIfam" id="TIGR02988">
    <property type="entry name" value="YaaA_near_RecF"/>
    <property type="match status" value="1"/>
</dbReference>
<gene>
    <name evidence="3" type="ORF">Hs20B_14260</name>
</gene>
<dbReference type="GO" id="GO:0003723">
    <property type="term" value="F:RNA binding"/>
    <property type="evidence" value="ECO:0007669"/>
    <property type="project" value="UniProtKB-KW"/>
</dbReference>
<protein>
    <submittedName>
        <fullName evidence="3">Uncharacterized protein</fullName>
    </submittedName>
</protein>
<dbReference type="EMBL" id="BLLH01000008">
    <property type="protein sequence ID" value="GFH41028.1"/>
    <property type="molecule type" value="Genomic_DNA"/>
</dbReference>
<reference evidence="3 4" key="1">
    <citation type="submission" date="2020-02" db="EMBL/GenBank/DDBJ databases">
        <title>Draft genome sequence of Lactococcus sp. Hs20B0-1.</title>
        <authorList>
            <person name="Noda S."/>
            <person name="Yuki M."/>
            <person name="Ohkuma M."/>
        </authorList>
    </citation>
    <scope>NUCLEOTIDE SEQUENCE [LARGE SCALE GENOMIC DNA]</scope>
    <source>
        <strain evidence="3 4">Hs20B0-1</strain>
    </source>
</reference>
<dbReference type="Proteomes" id="UP000475928">
    <property type="component" value="Unassembled WGS sequence"/>
</dbReference>
<feature type="region of interest" description="Disordered" evidence="2">
    <location>
        <begin position="131"/>
        <end position="169"/>
    </location>
</feature>